<keyword evidence="4" id="KW-0732">Signal</keyword>
<dbReference type="InterPro" id="IPR037120">
    <property type="entry name" value="Haem_peroxidase_sf_animal"/>
</dbReference>
<dbReference type="GO" id="GO:0020037">
    <property type="term" value="F:heme binding"/>
    <property type="evidence" value="ECO:0007669"/>
    <property type="project" value="InterPro"/>
</dbReference>
<reference evidence="6" key="1">
    <citation type="submission" date="2022-12" db="EMBL/GenBank/DDBJ databases">
        <title>Genome assemblies of Blomia tropicalis.</title>
        <authorList>
            <person name="Cui Y."/>
        </authorList>
    </citation>
    <scope>NUCLEOTIDE SEQUENCE</scope>
    <source>
        <tissue evidence="6">Adult mites</tissue>
    </source>
</reference>
<organism evidence="6 7">
    <name type="scientific">Blomia tropicalis</name>
    <name type="common">Mite</name>
    <dbReference type="NCBI Taxonomy" id="40697"/>
    <lineage>
        <taxon>Eukaryota</taxon>
        <taxon>Metazoa</taxon>
        <taxon>Ecdysozoa</taxon>
        <taxon>Arthropoda</taxon>
        <taxon>Chelicerata</taxon>
        <taxon>Arachnida</taxon>
        <taxon>Acari</taxon>
        <taxon>Acariformes</taxon>
        <taxon>Sarcoptiformes</taxon>
        <taxon>Astigmata</taxon>
        <taxon>Glycyphagoidea</taxon>
        <taxon>Echimyopodidae</taxon>
        <taxon>Blomia</taxon>
    </lineage>
</organism>
<keyword evidence="5" id="KW-0408">Iron</keyword>
<dbReference type="EMBL" id="JAPWDV010000001">
    <property type="protein sequence ID" value="KAJ6222410.1"/>
    <property type="molecule type" value="Genomic_DNA"/>
</dbReference>
<accession>A0A9Q0MF15</accession>
<keyword evidence="7" id="KW-1185">Reference proteome</keyword>
<evidence type="ECO:0000256" key="5">
    <source>
        <dbReference type="PIRSR" id="PIRSR619791-2"/>
    </source>
</evidence>
<dbReference type="SUPFAM" id="SSF48113">
    <property type="entry name" value="Heme-dependent peroxidases"/>
    <property type="match status" value="2"/>
</dbReference>
<evidence type="ECO:0000313" key="6">
    <source>
        <dbReference type="EMBL" id="KAJ6222410.1"/>
    </source>
</evidence>
<keyword evidence="5" id="KW-0479">Metal-binding</keyword>
<dbReference type="InterPro" id="IPR010255">
    <property type="entry name" value="Haem_peroxidase_sf"/>
</dbReference>
<sequence>MFQSKIVTFLWVIGFIGNFDHRTNMAVHASIESVPQFWLWISRFRLIHSIQFKHLPVKHDHSNLDDKTIDSKCPPYRIDDIHLDEAYELGLLEREKVKRLEDELDKNNEVVNTTTISSTARHVIPSEHSEHVRSSHNEQKVFEEASRAKVAKSGAELPNSRMLSGSIHQPEDVNGNFTHMLMQWGQFLDHDISLSPVNKLRTGGIQCCSRRSHPDCFPIEIAPNDPVYGRENKRCLNFVRSVACQSCRFGPRLQLNELTSFIDASNIYGNTNEEMRGLRQFNSGLMIFDRDRRGNMILPQSNNIFNDQCSEPNRRLICFRAGDNSRVNQHPGLTALHILWLRQHNRIASMLQEINPQWNDERLFQETRRIIGAQMQMITYGEFLPVVLGQNAMNFYKLNVQNSGTTTYDSNVNPSIISEFSSAAYRFGHTIVNGRFTMITGDSRRSTFMLKDNFFAPFRLRDGQLDQIMRGLVGRSGQRFDPFCHADLRNNLYKSKSELTGSDLPAMNIQRGRDHGIPGYVHYVKLCFDDVITSFEQLDQYMPKSQRSRFEEHYEHVEDIDLFSGGISELPLIDGIVGPTFACIMGIQFNHLKFGDRFYFEHGGQDGSFTDEQLNSLRKTLYSKIICENGDNFKMIHSKVFLLNSDRSAELELKPCEEIADLDLRPWKDFVLLVTLSLQPFLWSSVQTLDQADLERTVRSDLQMNRFFQLINGAEPEEEPISLLRSYQPLLAANLELTSPYQVVPGSYQSLDNTHYVGSSSPYSGYSKYLASGAYQYHNKHCLNSYGQLPKISNLDVDNAFGYANHELAKRYPEYANGSHYSGVAHKEVEGRMLELVSEYFGKFKCFSKYQMTTYLPVISIQKNYLKQRNGDISCTPFYNQYYDCTNAFGSKYRTIDGACNNRLHPYWGRSNTCHIRLLPPDYSDGIQGFRMSKTGKVLPNPRDISGYVAESKDFKGVYTGLLLGWGQFVNHDLSFTVDYKSNPLHKGPLDCCKKPDNKCATIRSGIATKYDNVCRNFVRSSPCPLCKLGPRQQMNGQTAFLDASLVYGPTLELAAKLRTFQSGLLKFSLDRFGRPILPIDVTAAPCTPLRKGLKCFIAGDIRVNQHPILLSLHVTLVRNHNHHAIQLKRINPTWNDEQLYQEARRITIAEIQHITFNEYLPVILGTVLSNYYSILPLDVGYTNYEPFTDPSTWNEFVTAASRYGHSQIKDMYKTLAANMINSSMFFLKDNFFEPGFAHDGFVGDVLRGIITEPSNTIDPYYSLTAKNFVLMEKGKKSGLDLVSTNILRGRDHGIPGYVHFLKACFNYDAKVWKDLEKFIPAEILVKLQQVYENIEDLDLYIGGVSERHFIDASIGPTFGCLVGIQFYHIKFGDRYYYEHGGQSGSFTPAQLNNIRSSASMARLLCRNSDNQVLIQPKPFFLPSGFNKLIDCKRLGDLNYLLWKQ</sequence>
<dbReference type="Proteomes" id="UP001142055">
    <property type="component" value="Chromosome 1"/>
</dbReference>
<dbReference type="PROSITE" id="PS50292">
    <property type="entry name" value="PEROXIDASE_3"/>
    <property type="match status" value="2"/>
</dbReference>
<dbReference type="FunFam" id="1.10.640.10:FF:000003">
    <property type="entry name" value="chorion peroxidase"/>
    <property type="match status" value="2"/>
</dbReference>
<evidence type="ECO:0000256" key="2">
    <source>
        <dbReference type="ARBA" id="ARBA00022525"/>
    </source>
</evidence>
<keyword evidence="5" id="KW-0349">Heme</keyword>
<dbReference type="Pfam" id="PF03098">
    <property type="entry name" value="An_peroxidase"/>
    <property type="match status" value="2"/>
</dbReference>
<evidence type="ECO:0000256" key="1">
    <source>
        <dbReference type="ARBA" id="ARBA00004613"/>
    </source>
</evidence>
<feature type="binding site" description="axial binding residue" evidence="5">
    <location>
        <position position="429"/>
    </location>
    <ligand>
        <name>heme b</name>
        <dbReference type="ChEBI" id="CHEBI:60344"/>
    </ligand>
    <ligandPart>
        <name>Fe</name>
        <dbReference type="ChEBI" id="CHEBI:18248"/>
    </ligandPart>
</feature>
<evidence type="ECO:0000256" key="3">
    <source>
        <dbReference type="ARBA" id="ARBA00022559"/>
    </source>
</evidence>
<evidence type="ECO:0008006" key="8">
    <source>
        <dbReference type="Google" id="ProtNLM"/>
    </source>
</evidence>
<keyword evidence="2" id="KW-0964">Secreted</keyword>
<gene>
    <name evidence="6" type="ORF">RDWZM_000955</name>
</gene>
<name>A0A9Q0MF15_BLOTA</name>
<dbReference type="GO" id="GO:0005576">
    <property type="term" value="C:extracellular region"/>
    <property type="evidence" value="ECO:0007669"/>
    <property type="project" value="UniProtKB-SubCell"/>
</dbReference>
<dbReference type="OMA" id="IARILCH"/>
<dbReference type="PANTHER" id="PTHR11475">
    <property type="entry name" value="OXIDASE/PEROXIDASE"/>
    <property type="match status" value="1"/>
</dbReference>
<dbReference type="CDD" id="cd09823">
    <property type="entry name" value="peroxinectin_like"/>
    <property type="match status" value="2"/>
</dbReference>
<keyword evidence="3" id="KW-0560">Oxidoreductase</keyword>
<dbReference type="PRINTS" id="PR00457">
    <property type="entry name" value="ANPEROXIDASE"/>
</dbReference>
<evidence type="ECO:0000313" key="7">
    <source>
        <dbReference type="Proteomes" id="UP001142055"/>
    </source>
</evidence>
<keyword evidence="3" id="KW-0575">Peroxidase</keyword>
<evidence type="ECO:0000256" key="4">
    <source>
        <dbReference type="ARBA" id="ARBA00022729"/>
    </source>
</evidence>
<dbReference type="GO" id="GO:0004601">
    <property type="term" value="F:peroxidase activity"/>
    <property type="evidence" value="ECO:0007669"/>
    <property type="project" value="UniProtKB-KW"/>
</dbReference>
<comment type="caution">
    <text evidence="6">The sequence shown here is derived from an EMBL/GenBank/DDBJ whole genome shotgun (WGS) entry which is preliminary data.</text>
</comment>
<dbReference type="Gene3D" id="1.10.640.10">
    <property type="entry name" value="Haem peroxidase domain superfamily, animal type"/>
    <property type="match status" value="2"/>
</dbReference>
<protein>
    <recommendedName>
        <fullName evidence="8">Peroxidase</fullName>
    </recommendedName>
</protein>
<dbReference type="GO" id="GO:0046872">
    <property type="term" value="F:metal ion binding"/>
    <property type="evidence" value="ECO:0007669"/>
    <property type="project" value="UniProtKB-KW"/>
</dbReference>
<dbReference type="GO" id="GO:0006979">
    <property type="term" value="P:response to oxidative stress"/>
    <property type="evidence" value="ECO:0007669"/>
    <property type="project" value="InterPro"/>
</dbReference>
<dbReference type="PANTHER" id="PTHR11475:SF143">
    <property type="entry name" value="PUTATIVE-RELATED"/>
    <property type="match status" value="1"/>
</dbReference>
<comment type="subcellular location">
    <subcellularLocation>
        <location evidence="1">Secreted</location>
    </subcellularLocation>
</comment>
<dbReference type="InterPro" id="IPR019791">
    <property type="entry name" value="Haem_peroxidase_animal"/>
</dbReference>
<proteinExistence type="predicted"/>